<reference evidence="3 4" key="1">
    <citation type="submission" date="2013-12" db="EMBL/GenBank/DDBJ databases">
        <authorList>
            <consortium name="DOE Joint Genome Institute"/>
            <person name="Muyzer G."/>
            <person name="Huntemann M."/>
            <person name="Han J."/>
            <person name="Chen A."/>
            <person name="Kyrpides N."/>
            <person name="Mavromatis K."/>
            <person name="Markowitz V."/>
            <person name="Palaniappan K."/>
            <person name="Ivanova N."/>
            <person name="Schaumberg A."/>
            <person name="Pati A."/>
            <person name="Liolios K."/>
            <person name="Nordberg H.P."/>
            <person name="Cantor M.N."/>
            <person name="Hua S.X."/>
            <person name="Woyke T."/>
        </authorList>
    </citation>
    <scope>NUCLEOTIDE SEQUENCE [LARGE SCALE GENOMIC DNA]</scope>
    <source>
        <strain evidence="3 4">ARh 1</strain>
    </source>
</reference>
<feature type="domain" description="CRISPR type III-associated protein" evidence="2">
    <location>
        <begin position="8"/>
        <end position="285"/>
    </location>
</feature>
<dbReference type="KEGG" id="tti:THITH_09285"/>
<name>W0DNG8_9GAMM</name>
<keyword evidence="1" id="KW-0051">Antiviral defense</keyword>
<sequence length="293" mass="31417">MQPRIFHLHALSALHCGVGQAADVVDLPIARARATHLPIVPGSSLRGVLRAQMEGDPQREPDVPALFGPREIGGAADAFAGALAVGDAHLLLLPVRSLAGIVCYATSPFILRRYRQDLVRAGQAAPPLPNEPREGQARVVPDSVNRQDGVLFLEDLDLPAQEDAALRAWAAWIGQAVHPTDADAQTDLVTRFALLPDDIMKYLAETATEIRTRIAIDPATGTVKRGALWYEENLPAESVLWGVQALSRSNRQGDDRDAGALAACLPDEELLQLGGKAGVGRGLVRLLRREVSA</sequence>
<dbReference type="Proteomes" id="UP000005289">
    <property type="component" value="Chromosome"/>
</dbReference>
<protein>
    <submittedName>
        <fullName evidence="3">CRISPR-associated protein Cmr4</fullName>
    </submittedName>
</protein>
<organism evidence="3 4">
    <name type="scientific">Thioalkalivibrio paradoxus ARh 1</name>
    <dbReference type="NCBI Taxonomy" id="713585"/>
    <lineage>
        <taxon>Bacteria</taxon>
        <taxon>Pseudomonadati</taxon>
        <taxon>Pseudomonadota</taxon>
        <taxon>Gammaproteobacteria</taxon>
        <taxon>Chromatiales</taxon>
        <taxon>Ectothiorhodospiraceae</taxon>
        <taxon>Thioalkalivibrio</taxon>
    </lineage>
</organism>
<dbReference type="Pfam" id="PF03787">
    <property type="entry name" value="RAMPs"/>
    <property type="match status" value="1"/>
</dbReference>
<dbReference type="InterPro" id="IPR013410">
    <property type="entry name" value="CRISPR-assoc_RAMP_Cmr4"/>
</dbReference>
<dbReference type="STRING" id="713585.THITH_09285"/>
<dbReference type="GO" id="GO:0051607">
    <property type="term" value="P:defense response to virus"/>
    <property type="evidence" value="ECO:0007669"/>
    <property type="project" value="UniProtKB-KW"/>
</dbReference>
<gene>
    <name evidence="3" type="ORF">THITH_09285</name>
</gene>
<evidence type="ECO:0000313" key="4">
    <source>
        <dbReference type="Proteomes" id="UP000005289"/>
    </source>
</evidence>
<accession>W0DNG8</accession>
<dbReference type="PANTHER" id="PTHR36700:SF1">
    <property type="entry name" value="CRISPR SYSTEM CMR SUBUNIT CMR4"/>
    <property type="match status" value="1"/>
</dbReference>
<dbReference type="HOGENOM" id="CLU_047795_0_0_6"/>
<dbReference type="RefSeq" id="WP_006747394.1">
    <property type="nucleotide sequence ID" value="NZ_CP007029.1"/>
</dbReference>
<dbReference type="OrthoDB" id="9789361at2"/>
<dbReference type="EMBL" id="CP007029">
    <property type="protein sequence ID" value="AHE98425.1"/>
    <property type="molecule type" value="Genomic_DNA"/>
</dbReference>
<dbReference type="InterPro" id="IPR005537">
    <property type="entry name" value="RAMP_III_fam"/>
</dbReference>
<evidence type="ECO:0000256" key="1">
    <source>
        <dbReference type="ARBA" id="ARBA00023118"/>
    </source>
</evidence>
<dbReference type="AlphaFoldDB" id="W0DNG8"/>
<keyword evidence="4" id="KW-1185">Reference proteome</keyword>
<evidence type="ECO:0000313" key="3">
    <source>
        <dbReference type="EMBL" id="AHE98425.1"/>
    </source>
</evidence>
<proteinExistence type="predicted"/>
<dbReference type="NCBIfam" id="TIGR02580">
    <property type="entry name" value="cas_RAMP_Cmr4"/>
    <property type="match status" value="1"/>
</dbReference>
<dbReference type="PANTHER" id="PTHR36700">
    <property type="entry name" value="CRISPR SYSTEM CMR SUBUNIT CMR4"/>
    <property type="match status" value="1"/>
</dbReference>
<evidence type="ECO:0000259" key="2">
    <source>
        <dbReference type="Pfam" id="PF03787"/>
    </source>
</evidence>